<dbReference type="InterPro" id="IPR012156">
    <property type="entry name" value="Cold_shock_CspA"/>
</dbReference>
<dbReference type="HOGENOM" id="CLU_117621_2_2_4"/>
<name>M1LWH5_9PROT</name>
<evidence type="ECO:0000256" key="4">
    <source>
        <dbReference type="ARBA" id="ARBA00023015"/>
    </source>
</evidence>
<keyword evidence="7" id="KW-0804">Transcription</keyword>
<dbReference type="GO" id="GO:0005829">
    <property type="term" value="C:cytosol"/>
    <property type="evidence" value="ECO:0007669"/>
    <property type="project" value="UniProtKB-ARBA"/>
</dbReference>
<feature type="domain" description="CSD" evidence="9">
    <location>
        <begin position="14"/>
        <end position="79"/>
    </location>
</feature>
<evidence type="ECO:0000256" key="3">
    <source>
        <dbReference type="ARBA" id="ARBA00022490"/>
    </source>
</evidence>
<keyword evidence="3" id="KW-0963">Cytoplasm</keyword>
<dbReference type="EMBL" id="CP003804">
    <property type="protein sequence ID" value="AGF47579.1"/>
    <property type="molecule type" value="Genomic_DNA"/>
</dbReference>
<dbReference type="GO" id="GO:0003677">
    <property type="term" value="F:DNA binding"/>
    <property type="evidence" value="ECO:0007669"/>
    <property type="project" value="UniProtKB-KW"/>
</dbReference>
<dbReference type="eggNOG" id="COG1278">
    <property type="taxonomic scope" value="Bacteria"/>
</dbReference>
<proteinExistence type="predicted"/>
<dbReference type="RefSeq" id="WP_015238588.1">
    <property type="nucleotide sequence ID" value="NC_020283.1"/>
</dbReference>
<dbReference type="Pfam" id="PF00313">
    <property type="entry name" value="CSD"/>
    <property type="match status" value="1"/>
</dbReference>
<dbReference type="KEGG" id="kct:CDEE_0544"/>
<evidence type="ECO:0000256" key="2">
    <source>
        <dbReference type="ARBA" id="ARBA00022332"/>
    </source>
</evidence>
<keyword evidence="6" id="KW-0010">Activator</keyword>
<evidence type="ECO:0000256" key="7">
    <source>
        <dbReference type="ARBA" id="ARBA00023163"/>
    </source>
</evidence>
<dbReference type="PIRSF" id="PIRSF002599">
    <property type="entry name" value="Cold_shock_A"/>
    <property type="match status" value="1"/>
</dbReference>
<evidence type="ECO:0000313" key="10">
    <source>
        <dbReference type="EMBL" id="AGF47579.1"/>
    </source>
</evidence>
<dbReference type="CDD" id="cd04458">
    <property type="entry name" value="CSP_CDS"/>
    <property type="match status" value="1"/>
</dbReference>
<evidence type="ECO:0000256" key="5">
    <source>
        <dbReference type="ARBA" id="ARBA00023125"/>
    </source>
</evidence>
<keyword evidence="11" id="KW-1185">Reference proteome</keyword>
<keyword evidence="5" id="KW-0238">DNA-binding</keyword>
<keyword evidence="4" id="KW-0805">Transcription regulation</keyword>
<dbReference type="Proteomes" id="UP000011686">
    <property type="component" value="Chromosome"/>
</dbReference>
<dbReference type="InterPro" id="IPR012340">
    <property type="entry name" value="NA-bd_OB-fold"/>
</dbReference>
<evidence type="ECO:0000256" key="6">
    <source>
        <dbReference type="ARBA" id="ARBA00023159"/>
    </source>
</evidence>
<dbReference type="InterPro" id="IPR002059">
    <property type="entry name" value="CSP_DNA-bd"/>
</dbReference>
<comment type="subcellular location">
    <subcellularLocation>
        <location evidence="1 8">Cytoplasm</location>
    </subcellularLocation>
</comment>
<dbReference type="PROSITE" id="PS51857">
    <property type="entry name" value="CSD_2"/>
    <property type="match status" value="1"/>
</dbReference>
<dbReference type="PANTHER" id="PTHR46565:SF20">
    <property type="entry name" value="COLD SHOCK DOMAIN-CONTAINING PROTEIN 4"/>
    <property type="match status" value="1"/>
</dbReference>
<protein>
    <recommendedName>
        <fullName evidence="2">Cold shock-like protein CspA</fullName>
    </recommendedName>
</protein>
<sequence>MSSINEMNNDQKVKSTGTVKWFNDAKGFGFITPDDGGEEIFAHFSSIQMDGFRTLKEGQKVSYELTQGPKGKQALNITKPQI</sequence>
<dbReference type="InterPro" id="IPR011129">
    <property type="entry name" value="CSD"/>
</dbReference>
<dbReference type="SUPFAM" id="SSF50249">
    <property type="entry name" value="Nucleic acid-binding proteins"/>
    <property type="match status" value="1"/>
</dbReference>
<accession>M1LWH5</accession>
<evidence type="ECO:0000256" key="1">
    <source>
        <dbReference type="ARBA" id="ARBA00004496"/>
    </source>
</evidence>
<dbReference type="Gene3D" id="2.40.50.140">
    <property type="entry name" value="Nucleic acid-binding proteins"/>
    <property type="match status" value="1"/>
</dbReference>
<dbReference type="PANTHER" id="PTHR46565">
    <property type="entry name" value="COLD SHOCK DOMAIN PROTEIN 2"/>
    <property type="match status" value="1"/>
</dbReference>
<dbReference type="STRING" id="1208918.CDEE_0544"/>
<organism evidence="10 11">
    <name type="scientific">Candidatus Kinetoplastidibacterium crithidiae TCC036E</name>
    <dbReference type="NCBI Taxonomy" id="1208918"/>
    <lineage>
        <taxon>Bacteria</taxon>
        <taxon>Pseudomonadati</taxon>
        <taxon>Pseudomonadota</taxon>
        <taxon>Betaproteobacteria</taxon>
        <taxon>Candidatus Kinetoplastidibacterium</taxon>
    </lineage>
</organism>
<evidence type="ECO:0000256" key="8">
    <source>
        <dbReference type="RuleBase" id="RU000408"/>
    </source>
</evidence>
<evidence type="ECO:0000313" key="11">
    <source>
        <dbReference type="Proteomes" id="UP000011686"/>
    </source>
</evidence>
<dbReference type="PATRIC" id="fig|1208918.3.peg.277"/>
<gene>
    <name evidence="10" type="ORF">CDEE_0544</name>
</gene>
<dbReference type="PROSITE" id="PS00352">
    <property type="entry name" value="CSD_1"/>
    <property type="match status" value="1"/>
</dbReference>
<evidence type="ECO:0000259" key="9">
    <source>
        <dbReference type="PROSITE" id="PS51857"/>
    </source>
</evidence>
<dbReference type="FunFam" id="2.40.50.140:FF:000006">
    <property type="entry name" value="Cold shock protein CspC"/>
    <property type="match status" value="1"/>
</dbReference>
<dbReference type="PRINTS" id="PR00050">
    <property type="entry name" value="COLDSHOCK"/>
</dbReference>
<dbReference type="AlphaFoldDB" id="M1LWH5"/>
<reference evidence="10 11" key="1">
    <citation type="journal article" date="2013" name="Genome Biol. Evol.">
        <title>Genome evolution and phylogenomic analysis of candidatus kinetoplastibacterium, the betaproteobacterial endosymbionts of strigomonas and angomonas.</title>
        <authorList>
            <person name="Alves J.M."/>
            <person name="Serrano M.G."/>
            <person name="Maia da Silva F."/>
            <person name="Voegtly L.J."/>
            <person name="Matveyev A.V."/>
            <person name="Teixeira M.M."/>
            <person name="Camargo E.P."/>
            <person name="Buck G.A."/>
        </authorList>
    </citation>
    <scope>NUCLEOTIDE SEQUENCE [LARGE SCALE GENOMIC DNA]</scope>
    <source>
        <strain evidence="10 11">TCC036E</strain>
    </source>
</reference>
<dbReference type="SMART" id="SM00357">
    <property type="entry name" value="CSP"/>
    <property type="match status" value="1"/>
</dbReference>
<dbReference type="InterPro" id="IPR019844">
    <property type="entry name" value="CSD_CS"/>
</dbReference>